<feature type="chain" id="PRO_5046821500" evidence="1">
    <location>
        <begin position="28"/>
        <end position="166"/>
    </location>
</feature>
<evidence type="ECO:0000256" key="1">
    <source>
        <dbReference type="SAM" id="SignalP"/>
    </source>
</evidence>
<dbReference type="RefSeq" id="WP_264426079.1">
    <property type="nucleotide sequence ID" value="NZ_JAOSHO010000004.1"/>
</dbReference>
<feature type="signal peptide" evidence="1">
    <location>
        <begin position="1"/>
        <end position="27"/>
    </location>
</feature>
<dbReference type="PANTHER" id="PTHR41252:SF1">
    <property type="entry name" value="BLR2505 PROTEIN"/>
    <property type="match status" value="1"/>
</dbReference>
<dbReference type="Pfam" id="PF12680">
    <property type="entry name" value="SnoaL_2"/>
    <property type="match status" value="1"/>
</dbReference>
<keyword evidence="4" id="KW-1185">Reference proteome</keyword>
<dbReference type="Proteomes" id="UP001061999">
    <property type="component" value="Unassembled WGS sequence"/>
</dbReference>
<dbReference type="SUPFAM" id="SSF54427">
    <property type="entry name" value="NTF2-like"/>
    <property type="match status" value="1"/>
</dbReference>
<evidence type="ECO:0000313" key="4">
    <source>
        <dbReference type="Proteomes" id="UP001061999"/>
    </source>
</evidence>
<comment type="caution">
    <text evidence="3">The sequence shown here is derived from an EMBL/GenBank/DDBJ whole genome shotgun (WGS) entry which is preliminary data.</text>
</comment>
<dbReference type="InterPro" id="IPR037401">
    <property type="entry name" value="SnoaL-like"/>
</dbReference>
<reference evidence="3" key="1">
    <citation type="submission" date="2022-07" db="EMBL/GenBank/DDBJ databases">
        <title>Pseudomonas agronomica sp. nov.: a novel bacterium with biotechnological application in the synthesis of biofertilizers from valorized agricultural residues.</title>
        <authorList>
            <person name="Robas M."/>
            <person name="Fernandez V.M."/>
            <person name="Luna L."/>
            <person name="Provanza A."/>
            <person name="Jimenez P.A."/>
        </authorList>
    </citation>
    <scope>NUCLEOTIDE SEQUENCE</scope>
    <source>
        <strain evidence="3">SAICEU22T</strain>
    </source>
</reference>
<protein>
    <submittedName>
        <fullName evidence="3">Nuclear transport factor 2 family protein</fullName>
    </submittedName>
</protein>
<dbReference type="EMBL" id="JAOSHO010000004">
    <property type="protein sequence ID" value="MCW1242936.1"/>
    <property type="molecule type" value="Genomic_DNA"/>
</dbReference>
<dbReference type="InterPro" id="IPR032710">
    <property type="entry name" value="NTF2-like_dom_sf"/>
</dbReference>
<dbReference type="PANTHER" id="PTHR41252">
    <property type="entry name" value="BLR2505 PROTEIN"/>
    <property type="match status" value="1"/>
</dbReference>
<organism evidence="3 4">
    <name type="scientific">Pseudomonas agronomica</name>
    <dbReference type="NCBI Taxonomy" id="2979328"/>
    <lineage>
        <taxon>Bacteria</taxon>
        <taxon>Pseudomonadati</taxon>
        <taxon>Pseudomonadota</taxon>
        <taxon>Gammaproteobacteria</taxon>
        <taxon>Pseudomonadales</taxon>
        <taxon>Pseudomonadaceae</taxon>
        <taxon>Pseudomonas</taxon>
    </lineage>
</organism>
<accession>A0ABT3F1H1</accession>
<dbReference type="Gene3D" id="3.10.450.50">
    <property type="match status" value="1"/>
</dbReference>
<evidence type="ECO:0000313" key="3">
    <source>
        <dbReference type="EMBL" id="MCW1242936.1"/>
    </source>
</evidence>
<sequence>MKLSMSSVLHLHAIAICLALSTAIAGASQTSTQQTNATLVREAFTNWQQGKGTVFDLLAPNARWTVAGTSPVSGVYASKAELAQVVRSITARLATPIVPTVQSIVAEDDVVVVLWHGRATALDQKPYNNTYLWHMTFKNGQITDVTASLDTYVLDDLMRRVEPAHQ</sequence>
<name>A0ABT3F1H1_9PSED</name>
<keyword evidence="1" id="KW-0732">Signal</keyword>
<evidence type="ECO:0000259" key="2">
    <source>
        <dbReference type="Pfam" id="PF12680"/>
    </source>
</evidence>
<feature type="domain" description="SnoaL-like" evidence="2">
    <location>
        <begin position="40"/>
        <end position="144"/>
    </location>
</feature>
<proteinExistence type="predicted"/>
<gene>
    <name evidence="3" type="ORF">OC610_00820</name>
</gene>